<dbReference type="InterPro" id="IPR036291">
    <property type="entry name" value="NAD(P)-bd_dom_sf"/>
</dbReference>
<dbReference type="Proteomes" id="UP000623687">
    <property type="component" value="Unassembled WGS sequence"/>
</dbReference>
<dbReference type="PANTHER" id="PTHR43377">
    <property type="entry name" value="BILIVERDIN REDUCTASE A"/>
    <property type="match status" value="1"/>
</dbReference>
<organism evidence="3 4">
    <name type="scientific">Pleurotus ostreatus</name>
    <name type="common">Oyster mushroom</name>
    <name type="synonym">White-rot fungus</name>
    <dbReference type="NCBI Taxonomy" id="5322"/>
    <lineage>
        <taxon>Eukaryota</taxon>
        <taxon>Fungi</taxon>
        <taxon>Dikarya</taxon>
        <taxon>Basidiomycota</taxon>
        <taxon>Agaricomycotina</taxon>
        <taxon>Agaricomycetes</taxon>
        <taxon>Agaricomycetidae</taxon>
        <taxon>Agaricales</taxon>
        <taxon>Pleurotineae</taxon>
        <taxon>Pleurotaceae</taxon>
        <taxon>Pleurotus</taxon>
    </lineage>
</organism>
<dbReference type="Pfam" id="PF01408">
    <property type="entry name" value="GFO_IDH_MocA"/>
    <property type="match status" value="1"/>
</dbReference>
<dbReference type="OrthoDB" id="408743at2759"/>
<protein>
    <recommendedName>
        <fullName evidence="5">Oxidoreductase</fullName>
    </recommendedName>
</protein>
<feature type="domain" description="Gfo/Idh/MocA-like oxidoreductase C-terminal" evidence="2">
    <location>
        <begin position="146"/>
        <end position="330"/>
    </location>
</feature>
<dbReference type="InterPro" id="IPR004104">
    <property type="entry name" value="Gfo/Idh/MocA-like_OxRdtase_C"/>
</dbReference>
<dbReference type="GO" id="GO:0000166">
    <property type="term" value="F:nucleotide binding"/>
    <property type="evidence" value="ECO:0007669"/>
    <property type="project" value="InterPro"/>
</dbReference>
<evidence type="ECO:0008006" key="5">
    <source>
        <dbReference type="Google" id="ProtNLM"/>
    </source>
</evidence>
<dbReference type="SUPFAM" id="SSF55347">
    <property type="entry name" value="Glyceraldehyde-3-phosphate dehydrogenase-like, C-terminal domain"/>
    <property type="match status" value="1"/>
</dbReference>
<dbReference type="SUPFAM" id="SSF51735">
    <property type="entry name" value="NAD(P)-binding Rossmann-fold domains"/>
    <property type="match status" value="1"/>
</dbReference>
<evidence type="ECO:0000259" key="2">
    <source>
        <dbReference type="Pfam" id="PF02894"/>
    </source>
</evidence>
<proteinExistence type="predicted"/>
<reference evidence="3" key="1">
    <citation type="submission" date="2019-07" db="EMBL/GenBank/DDBJ databases">
        <authorList>
            <person name="Palmer J.M."/>
        </authorList>
    </citation>
    <scope>NUCLEOTIDE SEQUENCE</scope>
    <source>
        <strain evidence="3">PC9</strain>
    </source>
</reference>
<dbReference type="PANTHER" id="PTHR43377:SF2">
    <property type="entry name" value="BINDING ROSSMANN FOLD OXIDOREDUCTASE, PUTATIVE (AFU_ORTHOLOGUE AFUA_4G00560)-RELATED"/>
    <property type="match status" value="1"/>
</dbReference>
<dbReference type="InterPro" id="IPR000683">
    <property type="entry name" value="Gfo/Idh/MocA-like_OxRdtase_N"/>
</dbReference>
<comment type="caution">
    <text evidence="3">The sequence shown here is derived from an EMBL/GenBank/DDBJ whole genome shotgun (WGS) entry which is preliminary data.</text>
</comment>
<dbReference type="VEuPathDB" id="FungiDB:PC9H_005772"/>
<dbReference type="Gene3D" id="3.30.360.10">
    <property type="entry name" value="Dihydrodipicolinate Reductase, domain 2"/>
    <property type="match status" value="1"/>
</dbReference>
<sequence length="445" mass="49218">MSKPFGGRIAIVGTGSRAAMFVRGIVERPETSRVVALCEPNTVRAAYYNDLLKSLRAPEVPVYPPDAFKEMLQKEKVEAVVITCIDALHDLYIVPALEAGVRVLTEKPMTTDVEKCRRILETVNRTNSPIIVTFNYRYNPVHELIKRTIAEGKIGKVLSVHFEWLLDTVHGADYFRRWHRQKENSGGLMVHKSGHHFDLVNWWIDAEPVTVAAMGGLTFYGDKAGKASGWARDYERARGSEAAKSDPFAINLEADPTLKKIYADAESVDGYYRDQNVFAPGIGIEDDMSLLVKYNNGATMTYHLTAYSPWEGYRVNFNGSQGRLELEVVESEYRLPVDVSQMDGLIHGTESLPHAGGVRVTLQNLWQKPVQLPVKVDHGSHGGGDTRMLSVLFGPLPGQAVDQGDAAKQGATERDGALALAVGLLANKSFKSGKFEHVKDLELPL</sequence>
<dbReference type="GeneID" id="59375590"/>
<evidence type="ECO:0000259" key="1">
    <source>
        <dbReference type="Pfam" id="PF01408"/>
    </source>
</evidence>
<dbReference type="EMBL" id="JACETU010000003">
    <property type="protein sequence ID" value="KAF7433806.1"/>
    <property type="molecule type" value="Genomic_DNA"/>
</dbReference>
<dbReference type="AlphaFoldDB" id="A0A8H7DT87"/>
<dbReference type="Gene3D" id="3.40.50.720">
    <property type="entry name" value="NAD(P)-binding Rossmann-like Domain"/>
    <property type="match status" value="1"/>
</dbReference>
<evidence type="ECO:0000313" key="4">
    <source>
        <dbReference type="Proteomes" id="UP000623687"/>
    </source>
</evidence>
<name>A0A8H7DT87_PLEOS</name>
<keyword evidence="4" id="KW-1185">Reference proteome</keyword>
<accession>A0A8H7DT87</accession>
<evidence type="ECO:0000313" key="3">
    <source>
        <dbReference type="EMBL" id="KAF7433806.1"/>
    </source>
</evidence>
<dbReference type="RefSeq" id="XP_036633833.1">
    <property type="nucleotide sequence ID" value="XM_036775331.1"/>
</dbReference>
<gene>
    <name evidence="3" type="ORF">PC9H_005772</name>
</gene>
<dbReference type="InterPro" id="IPR051450">
    <property type="entry name" value="Gfo/Idh/MocA_Oxidoreductases"/>
</dbReference>
<feature type="domain" description="Gfo/Idh/MocA-like oxidoreductase N-terminal" evidence="1">
    <location>
        <begin position="8"/>
        <end position="133"/>
    </location>
</feature>
<dbReference type="Pfam" id="PF02894">
    <property type="entry name" value="GFO_IDH_MocA_C"/>
    <property type="match status" value="1"/>
</dbReference>